<name>A0A0B7AU21_9EUPU</name>
<gene>
    <name evidence="1" type="primary">ORF140879</name>
</gene>
<accession>A0A0B7AU21</accession>
<evidence type="ECO:0000313" key="1">
    <source>
        <dbReference type="EMBL" id="CEK84122.1"/>
    </source>
</evidence>
<feature type="non-terminal residue" evidence="1">
    <location>
        <position position="1"/>
    </location>
</feature>
<proteinExistence type="predicted"/>
<protein>
    <submittedName>
        <fullName evidence="1">Uncharacterized protein</fullName>
    </submittedName>
</protein>
<dbReference type="EMBL" id="HACG01037257">
    <property type="protein sequence ID" value="CEK84122.1"/>
    <property type="molecule type" value="Transcribed_RNA"/>
</dbReference>
<reference evidence="1" key="1">
    <citation type="submission" date="2014-12" db="EMBL/GenBank/DDBJ databases">
        <title>Insight into the proteome of Arion vulgaris.</title>
        <authorList>
            <person name="Aradska J."/>
            <person name="Bulat T."/>
            <person name="Smidak R."/>
            <person name="Sarate P."/>
            <person name="Gangsoo J."/>
            <person name="Sialana F."/>
            <person name="Bilban M."/>
            <person name="Lubec G."/>
        </authorList>
    </citation>
    <scope>NUCLEOTIDE SEQUENCE</scope>
    <source>
        <tissue evidence="1">Skin</tissue>
    </source>
</reference>
<organism evidence="1">
    <name type="scientific">Arion vulgaris</name>
    <dbReference type="NCBI Taxonomy" id="1028688"/>
    <lineage>
        <taxon>Eukaryota</taxon>
        <taxon>Metazoa</taxon>
        <taxon>Spiralia</taxon>
        <taxon>Lophotrochozoa</taxon>
        <taxon>Mollusca</taxon>
        <taxon>Gastropoda</taxon>
        <taxon>Heterobranchia</taxon>
        <taxon>Euthyneura</taxon>
        <taxon>Panpulmonata</taxon>
        <taxon>Eupulmonata</taxon>
        <taxon>Stylommatophora</taxon>
        <taxon>Helicina</taxon>
        <taxon>Arionoidea</taxon>
        <taxon>Arionidae</taxon>
        <taxon>Arion</taxon>
    </lineage>
</organism>
<dbReference type="AlphaFoldDB" id="A0A0B7AU21"/>
<sequence>VLLFFALPVSPGNTGIYIVLQYISNPGPIPSYYAGMSLQVREISIAHKHSPVDLDT</sequence>